<keyword evidence="3" id="KW-0460">Magnesium</keyword>
<evidence type="ECO:0000256" key="1">
    <source>
        <dbReference type="ARBA" id="ARBA00001946"/>
    </source>
</evidence>
<evidence type="ECO:0000313" key="4">
    <source>
        <dbReference type="EMBL" id="GEK73708.1"/>
    </source>
</evidence>
<reference evidence="4 5" key="1">
    <citation type="submission" date="2019-07" db="EMBL/GenBank/DDBJ databases">
        <title>Whole genome shotgun sequence of Halomonas halophila NBRC 102604.</title>
        <authorList>
            <person name="Hosoyama A."/>
            <person name="Uohara A."/>
            <person name="Ohji S."/>
            <person name="Ichikawa N."/>
        </authorList>
    </citation>
    <scope>NUCLEOTIDE SEQUENCE [LARGE SCALE GENOMIC DNA]</scope>
    <source>
        <strain evidence="4 5">NBRC 102604</strain>
    </source>
</reference>
<protein>
    <submittedName>
        <fullName evidence="4">Hydrolase</fullName>
    </submittedName>
</protein>
<dbReference type="NCBIfam" id="TIGR01549">
    <property type="entry name" value="HAD-SF-IA-v1"/>
    <property type="match status" value="1"/>
</dbReference>
<dbReference type="NCBIfam" id="TIGR01509">
    <property type="entry name" value="HAD-SF-IA-v3"/>
    <property type="match status" value="1"/>
</dbReference>
<comment type="caution">
    <text evidence="4">The sequence shown here is derived from an EMBL/GenBank/DDBJ whole genome shotgun (WGS) entry which is preliminary data.</text>
</comment>
<dbReference type="RefSeq" id="WP_146909381.1">
    <property type="nucleotide sequence ID" value="NZ_BJUS01000027.1"/>
</dbReference>
<dbReference type="InterPro" id="IPR023214">
    <property type="entry name" value="HAD_sf"/>
</dbReference>
<dbReference type="EMBL" id="BJUS01000027">
    <property type="protein sequence ID" value="GEK73708.1"/>
    <property type="molecule type" value="Genomic_DNA"/>
</dbReference>
<accession>A0ABQ0U7K8</accession>
<dbReference type="Gene3D" id="1.20.120.1600">
    <property type="match status" value="1"/>
</dbReference>
<proteinExistence type="predicted"/>
<keyword evidence="2 4" id="KW-0378">Hydrolase</keyword>
<dbReference type="GO" id="GO:0016787">
    <property type="term" value="F:hydrolase activity"/>
    <property type="evidence" value="ECO:0007669"/>
    <property type="project" value="UniProtKB-KW"/>
</dbReference>
<comment type="cofactor">
    <cofactor evidence="1">
        <name>Mg(2+)</name>
        <dbReference type="ChEBI" id="CHEBI:18420"/>
    </cofactor>
</comment>
<organism evidence="4 5">
    <name type="scientific">Halomonas halophila</name>
    <dbReference type="NCBI Taxonomy" id="29573"/>
    <lineage>
        <taxon>Bacteria</taxon>
        <taxon>Pseudomonadati</taxon>
        <taxon>Pseudomonadota</taxon>
        <taxon>Gammaproteobacteria</taxon>
        <taxon>Oceanospirillales</taxon>
        <taxon>Halomonadaceae</taxon>
        <taxon>Halomonas</taxon>
    </lineage>
</organism>
<dbReference type="SFLD" id="SFLDG01129">
    <property type="entry name" value="C1.5:_HAD__Beta-PGM__Phosphata"/>
    <property type="match status" value="1"/>
</dbReference>
<dbReference type="InterPro" id="IPR051400">
    <property type="entry name" value="HAD-like_hydrolase"/>
</dbReference>
<keyword evidence="5" id="KW-1185">Reference proteome</keyword>
<evidence type="ECO:0000313" key="5">
    <source>
        <dbReference type="Proteomes" id="UP000321121"/>
    </source>
</evidence>
<evidence type="ECO:0000256" key="3">
    <source>
        <dbReference type="ARBA" id="ARBA00022842"/>
    </source>
</evidence>
<evidence type="ECO:0000256" key="2">
    <source>
        <dbReference type="ARBA" id="ARBA00022801"/>
    </source>
</evidence>
<name>A0ABQ0U7K8_9GAMM</name>
<dbReference type="PANTHER" id="PTHR46470:SF4">
    <property type="entry name" value="5-AMINO-6-(5-PHOSPHO-D-RIBITYLAMINO)URACIL PHOSPHATASE YIGB"/>
    <property type="match status" value="1"/>
</dbReference>
<dbReference type="InterPro" id="IPR006439">
    <property type="entry name" value="HAD-SF_hydro_IA"/>
</dbReference>
<dbReference type="SFLD" id="SFLDS00003">
    <property type="entry name" value="Haloacid_Dehalogenase"/>
    <property type="match status" value="1"/>
</dbReference>
<gene>
    <name evidence="4" type="ORF">HHA04nite_22520</name>
</gene>
<dbReference type="Pfam" id="PF00702">
    <property type="entry name" value="Hydrolase"/>
    <property type="match status" value="1"/>
</dbReference>
<dbReference type="SUPFAM" id="SSF56784">
    <property type="entry name" value="HAD-like"/>
    <property type="match status" value="1"/>
</dbReference>
<dbReference type="PANTHER" id="PTHR46470">
    <property type="entry name" value="N-ACYLNEURAMINATE-9-PHOSPHATASE"/>
    <property type="match status" value="1"/>
</dbReference>
<sequence length="261" mass="29939">MTRRPLHHPGHHPGQRPLQALTFDLDDTLWDNQGVMALTEDGHYAWLDESLAAWLAERGEHALGRFAERQPIEAYQRRRRELAERHPLRRGDFTWIREQALCALLEEFGLPRSAAWMWALAAMEHFHHLRLRVSPYPEVEPMLEDLRSRYRLASITNGNLAFHRLELSRHFEVSIAAGEMHAPKPDPRCFLMTLAKLGTTPERAMHIGDSWQEDILPAVRLGMQAAWIAGDTPHGEAMPAGVHRLSHIRELPALLERLGRA</sequence>
<dbReference type="Gene3D" id="3.40.50.1000">
    <property type="entry name" value="HAD superfamily/HAD-like"/>
    <property type="match status" value="1"/>
</dbReference>
<dbReference type="InterPro" id="IPR036412">
    <property type="entry name" value="HAD-like_sf"/>
</dbReference>
<dbReference type="Proteomes" id="UP000321121">
    <property type="component" value="Unassembled WGS sequence"/>
</dbReference>